<dbReference type="GeneID" id="25791875"/>
<sequence>MGSGGKETVNDDMIRFFLDLHNEEQDCMLEKYLVQDEPVIFYPSIQPLDLNPRVAYGILLLQRLALCQSERKLDLMRRAREMFYSRNEFLLWWHGLGDFLSCVPTGTIEGCTVDLTVRNVTVRYDMSEDQKEWRGKDLVTELEKLFCLTNANSLRIEIIGGGTPNGSDIRTQLLLKDICSIVKRLIAHFGTRFEIQKGSGELALLPSLDVYPLTPYWKKPESPAREKWHKGVAEFTENMQVQVESWLSESIVREGSNEPKDWGMVGRWETQDSLRALFADTGDWFLSEGLLLQDDILPPECILPQESLLWEALL</sequence>
<keyword evidence="2" id="KW-1185">Reference proteome</keyword>
<dbReference type="OMA" id="SVHYRHG"/>
<evidence type="ECO:0000313" key="1">
    <source>
        <dbReference type="EMBL" id="EHK19878.1"/>
    </source>
</evidence>
<comment type="caution">
    <text evidence="1">The sequence shown here is derived from an EMBL/GenBank/DDBJ whole genome shotgun (WGS) entry which is preliminary data.</text>
</comment>
<gene>
    <name evidence="1" type="ORF">TRIVIDRAFT_224539</name>
</gene>
<proteinExistence type="predicted"/>
<dbReference type="VEuPathDB" id="FungiDB:TRIVIDRAFT_224539"/>
<dbReference type="EMBL" id="ABDF02000082">
    <property type="protein sequence ID" value="EHK19878.1"/>
    <property type="molecule type" value="Genomic_DNA"/>
</dbReference>
<name>G9N0J6_HYPVG</name>
<accession>G9N0J6</accession>
<evidence type="ECO:0000313" key="2">
    <source>
        <dbReference type="Proteomes" id="UP000007115"/>
    </source>
</evidence>
<organism evidence="1 2">
    <name type="scientific">Hypocrea virens (strain Gv29-8 / FGSC 10586)</name>
    <name type="common">Gliocladium virens</name>
    <name type="synonym">Trichoderma virens</name>
    <dbReference type="NCBI Taxonomy" id="413071"/>
    <lineage>
        <taxon>Eukaryota</taxon>
        <taxon>Fungi</taxon>
        <taxon>Dikarya</taxon>
        <taxon>Ascomycota</taxon>
        <taxon>Pezizomycotina</taxon>
        <taxon>Sordariomycetes</taxon>
        <taxon>Hypocreomycetidae</taxon>
        <taxon>Hypocreales</taxon>
        <taxon>Hypocreaceae</taxon>
        <taxon>Trichoderma</taxon>
    </lineage>
</organism>
<protein>
    <submittedName>
        <fullName evidence="1">Uncharacterized protein</fullName>
    </submittedName>
</protein>
<dbReference type="AlphaFoldDB" id="G9N0J6"/>
<dbReference type="Proteomes" id="UP000007115">
    <property type="component" value="Unassembled WGS sequence"/>
</dbReference>
<dbReference type="eggNOG" id="ENOG502TBR9">
    <property type="taxonomic scope" value="Eukaryota"/>
</dbReference>
<dbReference type="OrthoDB" id="4866453at2759"/>
<dbReference type="InParanoid" id="G9N0J6"/>
<dbReference type="RefSeq" id="XP_013954074.1">
    <property type="nucleotide sequence ID" value="XM_014098599.1"/>
</dbReference>
<dbReference type="HOGENOM" id="CLU_885839_0_0_1"/>
<reference evidence="1 2" key="1">
    <citation type="journal article" date="2011" name="Genome Biol.">
        <title>Comparative genome sequence analysis underscores mycoparasitism as the ancestral life style of Trichoderma.</title>
        <authorList>
            <person name="Kubicek C.P."/>
            <person name="Herrera-Estrella A."/>
            <person name="Seidl-Seiboth V."/>
            <person name="Martinez D.A."/>
            <person name="Druzhinina I.S."/>
            <person name="Thon M."/>
            <person name="Zeilinger S."/>
            <person name="Casas-Flores S."/>
            <person name="Horwitz B.A."/>
            <person name="Mukherjee P.K."/>
            <person name="Mukherjee M."/>
            <person name="Kredics L."/>
            <person name="Alcaraz L.D."/>
            <person name="Aerts A."/>
            <person name="Antal Z."/>
            <person name="Atanasova L."/>
            <person name="Cervantes-Badillo M.G."/>
            <person name="Challacombe J."/>
            <person name="Chertkov O."/>
            <person name="McCluskey K."/>
            <person name="Coulpier F."/>
            <person name="Deshpande N."/>
            <person name="von Doehren H."/>
            <person name="Ebbole D.J."/>
            <person name="Esquivel-Naranjo E.U."/>
            <person name="Fekete E."/>
            <person name="Flipphi M."/>
            <person name="Glaser F."/>
            <person name="Gomez-Rodriguez E.Y."/>
            <person name="Gruber S."/>
            <person name="Han C."/>
            <person name="Henrissat B."/>
            <person name="Hermosa R."/>
            <person name="Hernandez-Onate M."/>
            <person name="Karaffa L."/>
            <person name="Kosti I."/>
            <person name="Le Crom S."/>
            <person name="Lindquist E."/>
            <person name="Lucas S."/>
            <person name="Luebeck M."/>
            <person name="Luebeck P.S."/>
            <person name="Margeot A."/>
            <person name="Metz B."/>
            <person name="Misra M."/>
            <person name="Nevalainen H."/>
            <person name="Omann M."/>
            <person name="Packer N."/>
            <person name="Perrone G."/>
            <person name="Uresti-Rivera E.E."/>
            <person name="Salamov A."/>
            <person name="Schmoll M."/>
            <person name="Seiboth B."/>
            <person name="Shapiro H."/>
            <person name="Sukno S."/>
            <person name="Tamayo-Ramos J.A."/>
            <person name="Tisch D."/>
            <person name="Wiest A."/>
            <person name="Wilkinson H.H."/>
            <person name="Zhang M."/>
            <person name="Coutinho P.M."/>
            <person name="Kenerley C.M."/>
            <person name="Monte E."/>
            <person name="Baker S.E."/>
            <person name="Grigoriev I.V."/>
        </authorList>
    </citation>
    <scope>NUCLEOTIDE SEQUENCE [LARGE SCALE GENOMIC DNA]</scope>
    <source>
        <strain evidence="2">Gv29-8 / FGSC 10586</strain>
    </source>
</reference>